<gene>
    <name evidence="1" type="ORF">L2E82_45110</name>
</gene>
<proteinExistence type="predicted"/>
<dbReference type="EMBL" id="CM042016">
    <property type="protein sequence ID" value="KAI3700480.1"/>
    <property type="molecule type" value="Genomic_DNA"/>
</dbReference>
<evidence type="ECO:0000313" key="1">
    <source>
        <dbReference type="EMBL" id="KAI3700480.1"/>
    </source>
</evidence>
<reference evidence="1 2" key="2">
    <citation type="journal article" date="2022" name="Mol. Ecol. Resour.">
        <title>The genomes of chicory, endive, great burdock and yacon provide insights into Asteraceae paleo-polyploidization history and plant inulin production.</title>
        <authorList>
            <person name="Fan W."/>
            <person name="Wang S."/>
            <person name="Wang H."/>
            <person name="Wang A."/>
            <person name="Jiang F."/>
            <person name="Liu H."/>
            <person name="Zhao H."/>
            <person name="Xu D."/>
            <person name="Zhang Y."/>
        </authorList>
    </citation>
    <scope>NUCLEOTIDE SEQUENCE [LARGE SCALE GENOMIC DNA]</scope>
    <source>
        <strain evidence="2">cv. Punajuju</strain>
        <tissue evidence="1">Leaves</tissue>
    </source>
</reference>
<reference evidence="2" key="1">
    <citation type="journal article" date="2022" name="Mol. Ecol. Resour.">
        <title>The genomes of chicory, endive, great burdock and yacon provide insights into Asteraceae palaeo-polyploidization history and plant inulin production.</title>
        <authorList>
            <person name="Fan W."/>
            <person name="Wang S."/>
            <person name="Wang H."/>
            <person name="Wang A."/>
            <person name="Jiang F."/>
            <person name="Liu H."/>
            <person name="Zhao H."/>
            <person name="Xu D."/>
            <person name="Zhang Y."/>
        </authorList>
    </citation>
    <scope>NUCLEOTIDE SEQUENCE [LARGE SCALE GENOMIC DNA]</scope>
    <source>
        <strain evidence="2">cv. Punajuju</strain>
    </source>
</reference>
<name>A0ACB8ZWH0_CICIN</name>
<organism evidence="1 2">
    <name type="scientific">Cichorium intybus</name>
    <name type="common">Chicory</name>
    <dbReference type="NCBI Taxonomy" id="13427"/>
    <lineage>
        <taxon>Eukaryota</taxon>
        <taxon>Viridiplantae</taxon>
        <taxon>Streptophyta</taxon>
        <taxon>Embryophyta</taxon>
        <taxon>Tracheophyta</taxon>
        <taxon>Spermatophyta</taxon>
        <taxon>Magnoliopsida</taxon>
        <taxon>eudicotyledons</taxon>
        <taxon>Gunneridae</taxon>
        <taxon>Pentapetalae</taxon>
        <taxon>asterids</taxon>
        <taxon>campanulids</taxon>
        <taxon>Asterales</taxon>
        <taxon>Asteraceae</taxon>
        <taxon>Cichorioideae</taxon>
        <taxon>Cichorieae</taxon>
        <taxon>Cichoriinae</taxon>
        <taxon>Cichorium</taxon>
    </lineage>
</organism>
<keyword evidence="2" id="KW-1185">Reference proteome</keyword>
<sequence>MFINTTNLLDRPSKPPIIHHCYAATKSASMRCIYKLHTAAPGHRCLITMYLEILDSSLQGPTRSCKVVYAVKIHENSRKQMKRNCTWRKAN</sequence>
<protein>
    <submittedName>
        <fullName evidence="1">Uncharacterized protein</fullName>
    </submittedName>
</protein>
<dbReference type="Proteomes" id="UP001055811">
    <property type="component" value="Linkage Group LG08"/>
</dbReference>
<accession>A0ACB8ZWH0</accession>
<comment type="caution">
    <text evidence="1">The sequence shown here is derived from an EMBL/GenBank/DDBJ whole genome shotgun (WGS) entry which is preliminary data.</text>
</comment>
<evidence type="ECO:0000313" key="2">
    <source>
        <dbReference type="Proteomes" id="UP001055811"/>
    </source>
</evidence>